<protein>
    <recommendedName>
        <fullName evidence="3">MAE-28990/MAE-18760-like HEPN domain-containing protein</fullName>
    </recommendedName>
</protein>
<evidence type="ECO:0000313" key="2">
    <source>
        <dbReference type="Proteomes" id="UP001138540"/>
    </source>
</evidence>
<comment type="caution">
    <text evidence="1">The sequence shown here is derived from an EMBL/GenBank/DDBJ whole genome shotgun (WGS) entry which is preliminary data.</text>
</comment>
<keyword evidence="2" id="KW-1185">Reference proteome</keyword>
<dbReference type="EMBL" id="JACHKA010000001">
    <property type="protein sequence ID" value="MBB5986619.1"/>
    <property type="molecule type" value="Genomic_DNA"/>
</dbReference>
<proteinExistence type="predicted"/>
<organism evidence="1 2">
    <name type="scientific">Sphingobium lignivorans</name>
    <dbReference type="NCBI Taxonomy" id="2735886"/>
    <lineage>
        <taxon>Bacteria</taxon>
        <taxon>Pseudomonadati</taxon>
        <taxon>Pseudomonadota</taxon>
        <taxon>Alphaproteobacteria</taxon>
        <taxon>Sphingomonadales</taxon>
        <taxon>Sphingomonadaceae</taxon>
        <taxon>Sphingobium</taxon>
    </lineage>
</organism>
<name>A0ABR6NKB3_9SPHN</name>
<gene>
    <name evidence="1" type="ORF">HNP60_002593</name>
</gene>
<sequence length="242" mass="27749">MPATPENLYKAHVKNLRAVDTALERMLRELNASLSRCDETTSDALLKTTMLLLGAWAEDRLRKMLFEPNGFTPAERQQITSAGSQIEIWKAALERGFRKRYQIPLADLSQTLPLTPRARYAALLSVIEDDLRPIIEVRNKLAHGQWIRPLNSENDDYSPVHTQQINGENAHSVKCKHRLLEYLSQIIHDLAVGGQAFERDFDGHYSKLEHAKRETTSRSYQKWLAAMRAKYQRGRARRTGQA</sequence>
<dbReference type="RefSeq" id="WP_184154328.1">
    <property type="nucleotide sequence ID" value="NZ_JACHKA010000001.1"/>
</dbReference>
<reference evidence="1 2" key="1">
    <citation type="submission" date="2020-08" db="EMBL/GenBank/DDBJ databases">
        <title>Exploring microbial biodiversity for novel pathways involved in the catabolism of aromatic compounds derived from lignin.</title>
        <authorList>
            <person name="Elkins J."/>
        </authorList>
    </citation>
    <scope>NUCLEOTIDE SEQUENCE [LARGE SCALE GENOMIC DNA]</scope>
    <source>
        <strain evidence="1 2">B1D3A</strain>
    </source>
</reference>
<dbReference type="Proteomes" id="UP001138540">
    <property type="component" value="Unassembled WGS sequence"/>
</dbReference>
<evidence type="ECO:0000313" key="1">
    <source>
        <dbReference type="EMBL" id="MBB5986619.1"/>
    </source>
</evidence>
<accession>A0ABR6NKB3</accession>
<evidence type="ECO:0008006" key="3">
    <source>
        <dbReference type="Google" id="ProtNLM"/>
    </source>
</evidence>